<organism evidence="2 3">
    <name type="scientific">Ganoderma sinense ZZ0214-1</name>
    <dbReference type="NCBI Taxonomy" id="1077348"/>
    <lineage>
        <taxon>Eukaryota</taxon>
        <taxon>Fungi</taxon>
        <taxon>Dikarya</taxon>
        <taxon>Basidiomycota</taxon>
        <taxon>Agaricomycotina</taxon>
        <taxon>Agaricomycetes</taxon>
        <taxon>Polyporales</taxon>
        <taxon>Polyporaceae</taxon>
        <taxon>Ganoderma</taxon>
    </lineage>
</organism>
<reference evidence="2 3" key="1">
    <citation type="journal article" date="2015" name="Sci. Rep.">
        <title>Chromosome-level genome map provides insights into diverse defense mechanisms in the medicinal fungus Ganoderma sinense.</title>
        <authorList>
            <person name="Zhu Y."/>
            <person name="Xu J."/>
            <person name="Sun C."/>
            <person name="Zhou S."/>
            <person name="Xu H."/>
            <person name="Nelson D.R."/>
            <person name="Qian J."/>
            <person name="Song J."/>
            <person name="Luo H."/>
            <person name="Xiang L."/>
            <person name="Li Y."/>
            <person name="Xu Z."/>
            <person name="Ji A."/>
            <person name="Wang L."/>
            <person name="Lu S."/>
            <person name="Hayward A."/>
            <person name="Sun W."/>
            <person name="Li X."/>
            <person name="Schwartz D.C."/>
            <person name="Wang Y."/>
            <person name="Chen S."/>
        </authorList>
    </citation>
    <scope>NUCLEOTIDE SEQUENCE [LARGE SCALE GENOMIC DNA]</scope>
    <source>
        <strain evidence="2 3">ZZ0214-1</strain>
    </source>
</reference>
<evidence type="ECO:0000313" key="2">
    <source>
        <dbReference type="EMBL" id="PIL34924.1"/>
    </source>
</evidence>
<proteinExistence type="predicted"/>
<feature type="compositionally biased region" description="Acidic residues" evidence="1">
    <location>
        <begin position="79"/>
        <end position="99"/>
    </location>
</feature>
<evidence type="ECO:0000256" key="1">
    <source>
        <dbReference type="SAM" id="MobiDB-lite"/>
    </source>
</evidence>
<keyword evidence="3" id="KW-1185">Reference proteome</keyword>
<dbReference type="OrthoDB" id="3188866at2759"/>
<accession>A0A2G8SMC5</accession>
<dbReference type="EMBL" id="AYKW01000004">
    <property type="protein sequence ID" value="PIL34924.1"/>
    <property type="molecule type" value="Genomic_DNA"/>
</dbReference>
<feature type="region of interest" description="Disordered" evidence="1">
    <location>
        <begin position="78"/>
        <end position="99"/>
    </location>
</feature>
<protein>
    <recommendedName>
        <fullName evidence="4">F-box domain-containing protein</fullName>
    </recommendedName>
</protein>
<dbReference type="AlphaFoldDB" id="A0A2G8SMC5"/>
<evidence type="ECO:0008006" key="4">
    <source>
        <dbReference type="Google" id="ProtNLM"/>
    </source>
</evidence>
<name>A0A2G8SMC5_9APHY</name>
<comment type="caution">
    <text evidence="2">The sequence shown here is derived from an EMBL/GenBank/DDBJ whole genome shotgun (WGS) entry which is preliminary data.</text>
</comment>
<dbReference type="Proteomes" id="UP000230002">
    <property type="component" value="Unassembled WGS sequence"/>
</dbReference>
<evidence type="ECO:0000313" key="3">
    <source>
        <dbReference type="Proteomes" id="UP000230002"/>
    </source>
</evidence>
<gene>
    <name evidence="2" type="ORF">GSI_02711</name>
</gene>
<sequence>MALPPDACSLIAKYAAGSRSTLVALSTVSKQFQTAAERAIYNTLDVRGYDRTITVCDVLRHTPRVAMLVVALSVYGEAEANEEEDEEDEDEAESEFEPESDYWQVLHQALVRTTRLRFLNLYFTSGDQPDKAWILDGCTFQLKTFHSDLIWDDHLATFLATQARLCNLFLADYREPAADEMAPPVVPASAGFLPKLAVLECTFAEAAVSLVPGRPVVRVKTCFTHSKLEEKRAELRAIVAALRRSRRRLRALDIADSSYTPAFTLELLAGLTADGALCADLRYVGTLVFPVDGRQRLEFYGMLMRLRHLRCLEVDVSEWDPPPTHFAALRALTFELLLYCPSVSMVIFVYEFERHLVRVVDHAVVYDEDGATENLWREV</sequence>
<dbReference type="STRING" id="1077348.A0A2G8SMC5"/>